<evidence type="ECO:0000256" key="4">
    <source>
        <dbReference type="ARBA" id="ARBA00022989"/>
    </source>
</evidence>
<feature type="transmembrane region" description="Helical" evidence="6">
    <location>
        <begin position="120"/>
        <end position="139"/>
    </location>
</feature>
<sequence length="197" mass="21331">MEFFISILLFALVSTVTPGPNNIMVMTSGLNYGIFRSLPHLFGICLGFPAMVIAVGLGMGAIFEQFPVVHSVIKIIGILYLLYLAYRIAMTRQAGKNESQKARPFTFIEAALFQWVNPKAWVMAVGAVAAFTTVGAELFNQTLTIALAFLAVAFPCVGLWLVGGASLRKLLNDPAQLRIFNGAMAFLLVLSVIPMAL</sequence>
<evidence type="ECO:0000313" key="8">
    <source>
        <dbReference type="Proteomes" id="UP000196027"/>
    </source>
</evidence>
<dbReference type="AlphaFoldDB" id="A0A1Y0I7H1"/>
<feature type="transmembrane region" description="Helical" evidence="6">
    <location>
        <begin position="179"/>
        <end position="196"/>
    </location>
</feature>
<dbReference type="RefSeq" id="WP_087460500.1">
    <property type="nucleotide sequence ID" value="NZ_CP021425.1"/>
</dbReference>
<name>A0A1Y0I7H1_9GAMM</name>
<dbReference type="Proteomes" id="UP000196027">
    <property type="component" value="Chromosome"/>
</dbReference>
<evidence type="ECO:0000313" key="7">
    <source>
        <dbReference type="EMBL" id="ARU55384.1"/>
    </source>
</evidence>
<dbReference type="OrthoDB" id="9812084at2"/>
<evidence type="ECO:0000256" key="3">
    <source>
        <dbReference type="ARBA" id="ARBA00022692"/>
    </source>
</evidence>
<dbReference type="Pfam" id="PF01810">
    <property type="entry name" value="LysE"/>
    <property type="match status" value="1"/>
</dbReference>
<comment type="subcellular location">
    <subcellularLocation>
        <location evidence="1">Cell membrane</location>
        <topology evidence="1">Multi-pass membrane protein</topology>
    </subcellularLocation>
</comment>
<feature type="transmembrane region" description="Helical" evidence="6">
    <location>
        <begin position="71"/>
        <end position="89"/>
    </location>
</feature>
<dbReference type="GO" id="GO:0005886">
    <property type="term" value="C:plasma membrane"/>
    <property type="evidence" value="ECO:0007669"/>
    <property type="project" value="UniProtKB-SubCell"/>
</dbReference>
<dbReference type="GO" id="GO:0033228">
    <property type="term" value="P:cysteine export across plasma membrane"/>
    <property type="evidence" value="ECO:0007669"/>
    <property type="project" value="TreeGrafter"/>
</dbReference>
<evidence type="ECO:0000256" key="6">
    <source>
        <dbReference type="SAM" id="Phobius"/>
    </source>
</evidence>
<feature type="transmembrane region" description="Helical" evidence="6">
    <location>
        <begin position="34"/>
        <end position="59"/>
    </location>
</feature>
<keyword evidence="8" id="KW-1185">Reference proteome</keyword>
<keyword evidence="2" id="KW-1003">Cell membrane</keyword>
<proteinExistence type="predicted"/>
<protein>
    <submittedName>
        <fullName evidence="7">RhtB family transporter</fullName>
    </submittedName>
</protein>
<reference evidence="7 8" key="1">
    <citation type="submission" date="2017-05" db="EMBL/GenBank/DDBJ databases">
        <title>Genomic insights into alkan degradation activity of Oleiphilus messinensis.</title>
        <authorList>
            <person name="Kozyavkin S.A."/>
            <person name="Slesarev A.I."/>
            <person name="Golyshin P.N."/>
            <person name="Korzhenkov A."/>
            <person name="Golyshina O.N."/>
            <person name="Toshchakov S.V."/>
        </authorList>
    </citation>
    <scope>NUCLEOTIDE SEQUENCE [LARGE SCALE GENOMIC DNA]</scope>
    <source>
        <strain evidence="7 8">ME102</strain>
    </source>
</reference>
<evidence type="ECO:0000256" key="5">
    <source>
        <dbReference type="ARBA" id="ARBA00023136"/>
    </source>
</evidence>
<keyword evidence="5 6" id="KW-0472">Membrane</keyword>
<dbReference type="InterPro" id="IPR001123">
    <property type="entry name" value="LeuE-type"/>
</dbReference>
<dbReference type="GO" id="GO:0015171">
    <property type="term" value="F:amino acid transmembrane transporter activity"/>
    <property type="evidence" value="ECO:0007669"/>
    <property type="project" value="TreeGrafter"/>
</dbReference>
<keyword evidence="4 6" id="KW-1133">Transmembrane helix</keyword>
<dbReference type="PANTHER" id="PTHR30086:SF20">
    <property type="entry name" value="ARGININE EXPORTER PROTEIN ARGO-RELATED"/>
    <property type="match status" value="1"/>
</dbReference>
<accession>A0A1Y0I7H1</accession>
<gene>
    <name evidence="7" type="ORF">OLMES_1305</name>
</gene>
<dbReference type="EMBL" id="CP021425">
    <property type="protein sequence ID" value="ARU55384.1"/>
    <property type="molecule type" value="Genomic_DNA"/>
</dbReference>
<evidence type="ECO:0000256" key="2">
    <source>
        <dbReference type="ARBA" id="ARBA00022475"/>
    </source>
</evidence>
<keyword evidence="3 6" id="KW-0812">Transmembrane</keyword>
<dbReference type="KEGG" id="ome:OLMES_1305"/>
<evidence type="ECO:0000256" key="1">
    <source>
        <dbReference type="ARBA" id="ARBA00004651"/>
    </source>
</evidence>
<feature type="transmembrane region" description="Helical" evidence="6">
    <location>
        <begin position="146"/>
        <end position="167"/>
    </location>
</feature>
<dbReference type="PANTHER" id="PTHR30086">
    <property type="entry name" value="ARGININE EXPORTER PROTEIN ARGO"/>
    <property type="match status" value="1"/>
</dbReference>
<organism evidence="7 8">
    <name type="scientific">Oleiphilus messinensis</name>
    <dbReference type="NCBI Taxonomy" id="141451"/>
    <lineage>
        <taxon>Bacteria</taxon>
        <taxon>Pseudomonadati</taxon>
        <taxon>Pseudomonadota</taxon>
        <taxon>Gammaproteobacteria</taxon>
        <taxon>Oceanospirillales</taxon>
        <taxon>Oleiphilaceae</taxon>
        <taxon>Oleiphilus</taxon>
    </lineage>
</organism>